<dbReference type="STRING" id="33114.A0A2G2WG37"/>
<keyword evidence="3" id="KW-1185">Reference proteome</keyword>
<reference evidence="3" key="2">
    <citation type="journal article" date="2017" name="J. Anim. Genet.">
        <title>Multiple reference genome sequences of hot pepper reveal the massive evolution of plant disease resistance genes by retroduplication.</title>
        <authorList>
            <person name="Kim S."/>
            <person name="Park J."/>
            <person name="Yeom S.-I."/>
            <person name="Kim Y.-M."/>
            <person name="Seo E."/>
            <person name="Kim K.-T."/>
            <person name="Kim M.-S."/>
            <person name="Lee J.M."/>
            <person name="Cheong K."/>
            <person name="Shin H.-S."/>
            <person name="Kim S.-B."/>
            <person name="Han K."/>
            <person name="Lee J."/>
            <person name="Park M."/>
            <person name="Lee H.-A."/>
            <person name="Lee H.-Y."/>
            <person name="Lee Y."/>
            <person name="Oh S."/>
            <person name="Lee J.H."/>
            <person name="Choi E."/>
            <person name="Choi E."/>
            <person name="Lee S.E."/>
            <person name="Jeon J."/>
            <person name="Kim H."/>
            <person name="Choi G."/>
            <person name="Song H."/>
            <person name="Lee J."/>
            <person name="Lee S.-C."/>
            <person name="Kwon J.-K."/>
            <person name="Lee H.-Y."/>
            <person name="Koo N."/>
            <person name="Hong Y."/>
            <person name="Kim R.W."/>
            <person name="Kang W.-H."/>
            <person name="Huh J.H."/>
            <person name="Kang B.-C."/>
            <person name="Yang T.-J."/>
            <person name="Lee Y.-H."/>
            <person name="Bennetzen J.L."/>
            <person name="Choi D."/>
        </authorList>
    </citation>
    <scope>NUCLEOTIDE SEQUENCE [LARGE SCALE GENOMIC DNA]</scope>
    <source>
        <strain evidence="3">cv. PBC81</strain>
    </source>
</reference>
<name>A0A2G2WG37_CAPBA</name>
<sequence>MSDDVCSGNPGTVSGPLAPLVPASSSNFTLLINWFKYEGNLGITGKVDVTRPGRRSQEELEKRVKDMIEKAAALEKKLVEKERIITERFADNNINGIPEGDDKVGFFGGEVNLPLVAGSSLVAVAVVGVIWPNREVGLNLASEVLRCSAAKPG</sequence>
<dbReference type="Proteomes" id="UP000224567">
    <property type="component" value="Unassembled WGS sequence"/>
</dbReference>
<organism evidence="2 3">
    <name type="scientific">Capsicum baccatum</name>
    <name type="common">Peruvian pepper</name>
    <dbReference type="NCBI Taxonomy" id="33114"/>
    <lineage>
        <taxon>Eukaryota</taxon>
        <taxon>Viridiplantae</taxon>
        <taxon>Streptophyta</taxon>
        <taxon>Embryophyta</taxon>
        <taxon>Tracheophyta</taxon>
        <taxon>Spermatophyta</taxon>
        <taxon>Magnoliopsida</taxon>
        <taxon>eudicotyledons</taxon>
        <taxon>Gunneridae</taxon>
        <taxon>Pentapetalae</taxon>
        <taxon>asterids</taxon>
        <taxon>lamiids</taxon>
        <taxon>Solanales</taxon>
        <taxon>Solanaceae</taxon>
        <taxon>Solanoideae</taxon>
        <taxon>Capsiceae</taxon>
        <taxon>Capsicum</taxon>
    </lineage>
</organism>
<reference evidence="2 3" key="1">
    <citation type="journal article" date="2017" name="Genome Biol.">
        <title>New reference genome sequences of hot pepper reveal the massive evolution of plant disease-resistance genes by retroduplication.</title>
        <authorList>
            <person name="Kim S."/>
            <person name="Park J."/>
            <person name="Yeom S.I."/>
            <person name="Kim Y.M."/>
            <person name="Seo E."/>
            <person name="Kim K.T."/>
            <person name="Kim M.S."/>
            <person name="Lee J.M."/>
            <person name="Cheong K."/>
            <person name="Shin H.S."/>
            <person name="Kim S.B."/>
            <person name="Han K."/>
            <person name="Lee J."/>
            <person name="Park M."/>
            <person name="Lee H.A."/>
            <person name="Lee H.Y."/>
            <person name="Lee Y."/>
            <person name="Oh S."/>
            <person name="Lee J.H."/>
            <person name="Choi E."/>
            <person name="Choi E."/>
            <person name="Lee S.E."/>
            <person name="Jeon J."/>
            <person name="Kim H."/>
            <person name="Choi G."/>
            <person name="Song H."/>
            <person name="Lee J."/>
            <person name="Lee S.C."/>
            <person name="Kwon J.K."/>
            <person name="Lee H.Y."/>
            <person name="Koo N."/>
            <person name="Hong Y."/>
            <person name="Kim R.W."/>
            <person name="Kang W.H."/>
            <person name="Huh J.H."/>
            <person name="Kang B.C."/>
            <person name="Yang T.J."/>
            <person name="Lee Y.H."/>
            <person name="Bennetzen J.L."/>
            <person name="Choi D."/>
        </authorList>
    </citation>
    <scope>NUCLEOTIDE SEQUENCE [LARGE SCALE GENOMIC DNA]</scope>
    <source>
        <strain evidence="3">cv. PBC81</strain>
    </source>
</reference>
<accession>A0A2G2WG37</accession>
<comment type="caution">
    <text evidence="2">The sequence shown here is derived from an EMBL/GenBank/DDBJ whole genome shotgun (WGS) entry which is preliminary data.</text>
</comment>
<protein>
    <submittedName>
        <fullName evidence="2">Uncharacterized protein</fullName>
    </submittedName>
</protein>
<feature type="coiled-coil region" evidence="1">
    <location>
        <begin position="57"/>
        <end position="84"/>
    </location>
</feature>
<gene>
    <name evidence="2" type="ORF">CQW23_18217</name>
</gene>
<evidence type="ECO:0000256" key="1">
    <source>
        <dbReference type="SAM" id="Coils"/>
    </source>
</evidence>
<dbReference type="EMBL" id="MLFT02000007">
    <property type="protein sequence ID" value="PHT44192.1"/>
    <property type="molecule type" value="Genomic_DNA"/>
</dbReference>
<proteinExistence type="predicted"/>
<evidence type="ECO:0000313" key="3">
    <source>
        <dbReference type="Proteomes" id="UP000224567"/>
    </source>
</evidence>
<evidence type="ECO:0000313" key="2">
    <source>
        <dbReference type="EMBL" id="PHT44192.1"/>
    </source>
</evidence>
<keyword evidence="1" id="KW-0175">Coiled coil</keyword>
<dbReference type="AlphaFoldDB" id="A0A2G2WG37"/>